<protein>
    <submittedName>
        <fullName evidence="1">Uncharacterized protein</fullName>
    </submittedName>
</protein>
<dbReference type="Proteomes" id="UP001606300">
    <property type="component" value="Unassembled WGS sequence"/>
</dbReference>
<evidence type="ECO:0000313" key="1">
    <source>
        <dbReference type="EMBL" id="MFG6416520.1"/>
    </source>
</evidence>
<gene>
    <name evidence="1" type="ORF">ACG02S_21730</name>
</gene>
<accession>A0ABW7ESN6</accession>
<dbReference type="EMBL" id="JBIGHY010000009">
    <property type="protein sequence ID" value="MFG6416520.1"/>
    <property type="molecule type" value="Genomic_DNA"/>
</dbReference>
<keyword evidence="2" id="KW-1185">Reference proteome</keyword>
<evidence type="ECO:0000313" key="2">
    <source>
        <dbReference type="Proteomes" id="UP001606300"/>
    </source>
</evidence>
<sequence length="59" mass="6641">MFLARELLQAGEVHFAAQLAEDFFRSFEAIRLRPDGKVDPHTVDGRIRSLTLATVAMQP</sequence>
<comment type="caution">
    <text evidence="1">The sequence shown here is derived from an EMBL/GenBank/DDBJ whole genome shotgun (WGS) entry which is preliminary data.</text>
</comment>
<dbReference type="RefSeq" id="WP_394472581.1">
    <property type="nucleotide sequence ID" value="NZ_JBIGHY010000009.1"/>
</dbReference>
<reference evidence="1 2" key="1">
    <citation type="submission" date="2024-09" db="EMBL/GenBank/DDBJ databases">
        <title>Novel species of the genus Pelomonas and Roseateles isolated from streams.</title>
        <authorList>
            <person name="Lu H."/>
        </authorList>
    </citation>
    <scope>NUCLEOTIDE SEQUENCE [LARGE SCALE GENOMIC DNA]</scope>
    <source>
        <strain evidence="1 2">DC23W</strain>
    </source>
</reference>
<organism evidence="1 2">
    <name type="scientific">Pelomonas dachongensis</name>
    <dbReference type="NCBI Taxonomy" id="3299029"/>
    <lineage>
        <taxon>Bacteria</taxon>
        <taxon>Pseudomonadati</taxon>
        <taxon>Pseudomonadota</taxon>
        <taxon>Betaproteobacteria</taxon>
        <taxon>Burkholderiales</taxon>
        <taxon>Sphaerotilaceae</taxon>
        <taxon>Roseateles</taxon>
    </lineage>
</organism>
<name>A0ABW7ESN6_9BURK</name>
<proteinExistence type="predicted"/>